<keyword evidence="3 6" id="KW-1133">Transmembrane helix</keyword>
<feature type="transmembrane region" description="Helical" evidence="6">
    <location>
        <begin position="353"/>
        <end position="373"/>
    </location>
</feature>
<feature type="transmembrane region" description="Helical" evidence="6">
    <location>
        <begin position="312"/>
        <end position="333"/>
    </location>
</feature>
<evidence type="ECO:0000256" key="5">
    <source>
        <dbReference type="SAM" id="MobiDB-lite"/>
    </source>
</evidence>
<feature type="transmembrane region" description="Helical" evidence="6">
    <location>
        <begin position="427"/>
        <end position="445"/>
    </location>
</feature>
<dbReference type="AlphaFoldDB" id="A0A1Y2FI26"/>
<feature type="transmembrane region" description="Helical" evidence="6">
    <location>
        <begin position="401"/>
        <end position="420"/>
    </location>
</feature>
<comment type="subcellular location">
    <subcellularLocation>
        <location evidence="1">Membrane</location>
        <topology evidence="1">Multi-pass membrane protein</topology>
    </subcellularLocation>
</comment>
<dbReference type="InterPro" id="IPR007271">
    <property type="entry name" value="Nuc_sug_transpt"/>
</dbReference>
<proteinExistence type="predicted"/>
<keyword evidence="7" id="KW-0762">Sugar transport</keyword>
<evidence type="ECO:0000313" key="7">
    <source>
        <dbReference type="EMBL" id="ORY82906.1"/>
    </source>
</evidence>
<evidence type="ECO:0000256" key="1">
    <source>
        <dbReference type="ARBA" id="ARBA00004141"/>
    </source>
</evidence>
<dbReference type="GO" id="GO:0015165">
    <property type="term" value="F:pyrimidine nucleotide-sugar transmembrane transporter activity"/>
    <property type="evidence" value="ECO:0007669"/>
    <property type="project" value="InterPro"/>
</dbReference>
<keyword evidence="2 6" id="KW-0812">Transmembrane</keyword>
<dbReference type="InParanoid" id="A0A1Y2FI26"/>
<feature type="transmembrane region" description="Helical" evidence="6">
    <location>
        <begin position="40"/>
        <end position="67"/>
    </location>
</feature>
<feature type="transmembrane region" description="Helical" evidence="6">
    <location>
        <begin position="274"/>
        <end position="292"/>
    </location>
</feature>
<dbReference type="NCBIfam" id="TIGR00803">
    <property type="entry name" value="nst"/>
    <property type="match status" value="1"/>
</dbReference>
<dbReference type="SUPFAM" id="SSF103481">
    <property type="entry name" value="Multidrug resistance efflux transporter EmrE"/>
    <property type="match status" value="1"/>
</dbReference>
<feature type="transmembrane region" description="Helical" evidence="6">
    <location>
        <begin position="7"/>
        <end position="28"/>
    </location>
</feature>
<dbReference type="PIRSF" id="PIRSF005799">
    <property type="entry name" value="UDP-gal_transpt"/>
    <property type="match status" value="1"/>
</dbReference>
<keyword evidence="4 6" id="KW-0472">Membrane</keyword>
<comment type="caution">
    <text evidence="7">The sequence shown here is derived from an EMBL/GenBank/DDBJ whole genome shotgun (WGS) entry which is preliminary data.</text>
</comment>
<evidence type="ECO:0000256" key="4">
    <source>
        <dbReference type="ARBA" id="ARBA00023136"/>
    </source>
</evidence>
<dbReference type="Proteomes" id="UP000193467">
    <property type="component" value="Unassembled WGS sequence"/>
</dbReference>
<protein>
    <submittedName>
        <fullName evidence="7">Nucleotide-sugar transporter-domain-containing protein</fullName>
    </submittedName>
</protein>
<organism evidence="7 8">
    <name type="scientific">Leucosporidium creatinivorum</name>
    <dbReference type="NCBI Taxonomy" id="106004"/>
    <lineage>
        <taxon>Eukaryota</taxon>
        <taxon>Fungi</taxon>
        <taxon>Dikarya</taxon>
        <taxon>Basidiomycota</taxon>
        <taxon>Pucciniomycotina</taxon>
        <taxon>Microbotryomycetes</taxon>
        <taxon>Leucosporidiales</taxon>
        <taxon>Leucosporidium</taxon>
    </lineage>
</organism>
<evidence type="ECO:0000256" key="6">
    <source>
        <dbReference type="SAM" id="Phobius"/>
    </source>
</evidence>
<evidence type="ECO:0000313" key="8">
    <source>
        <dbReference type="Proteomes" id="UP000193467"/>
    </source>
</evidence>
<keyword evidence="7" id="KW-0813">Transport</keyword>
<dbReference type="STRING" id="106004.A0A1Y2FI26"/>
<dbReference type="OrthoDB" id="408493at2759"/>
<evidence type="ECO:0000256" key="2">
    <source>
        <dbReference type="ARBA" id="ARBA00022692"/>
    </source>
</evidence>
<accession>A0A1Y2FI26</accession>
<dbReference type="InterPro" id="IPR037185">
    <property type="entry name" value="EmrE-like"/>
</dbReference>
<dbReference type="EMBL" id="MCGR01000020">
    <property type="protein sequence ID" value="ORY82906.1"/>
    <property type="molecule type" value="Genomic_DNA"/>
</dbReference>
<evidence type="ECO:0000256" key="3">
    <source>
        <dbReference type="ARBA" id="ARBA00022989"/>
    </source>
</evidence>
<dbReference type="PANTHER" id="PTHR10231">
    <property type="entry name" value="NUCLEOTIDE-SUGAR TRANSMEMBRANE TRANSPORTER"/>
    <property type="match status" value="1"/>
</dbReference>
<keyword evidence="8" id="KW-1185">Reference proteome</keyword>
<gene>
    <name evidence="7" type="ORF">BCR35DRAFT_78163</name>
</gene>
<sequence length="510" mass="54223">MAPLSRAGILSLVALTLHFSVLSIVLHISRSSSTSAGSRYHASSAIFLTELFKIVLAGALVLVTGELRPKMADRKRMKLEREERRALKEQTEPAWIAGTGEEAEKRKEEEALLAQEDHHDWLGGAGASEPAPPRRKSSTLRVDVGLAQSKAGSSSTPALSLIPATPAPEISPMRLPDTAGLYPTRPPLLQSTNTAVQDLADGDWWGTLKETVFGEGCWQLAFIAALFTIQGNLQYVASGNLSVPLFQLAYQLKIPATAMCSVLLLNRTLSQQQWVALVFLTSGVGIVQLYSIDNGRSSSASSSATPDSNAPSQTLGLLAVVLACLSSGFASCFFEKVLKAPGTVAAAYKPSVWVRNVQLSTFGLAAGLPIVLWEMRDTWIENGGFEASTAVWTFFDGFNSVTWIVIFLQVTGGLLGAVVIQYADNLLKCFSTSLSILISVAASVALFNFQLSLGVCVGAIMVLASTYIYTNPAKDWRWRPAATAATGSGAARSLSVSSSASSSPLMGGSK</sequence>
<name>A0A1Y2FI26_9BASI</name>
<feature type="transmembrane region" description="Helical" evidence="6">
    <location>
        <begin position="451"/>
        <end position="469"/>
    </location>
</feature>
<dbReference type="Pfam" id="PF04142">
    <property type="entry name" value="Nuc_sug_transp"/>
    <property type="match status" value="1"/>
</dbReference>
<dbReference type="GO" id="GO:0000139">
    <property type="term" value="C:Golgi membrane"/>
    <property type="evidence" value="ECO:0007669"/>
    <property type="project" value="InterPro"/>
</dbReference>
<reference evidence="7 8" key="1">
    <citation type="submission" date="2016-07" db="EMBL/GenBank/DDBJ databases">
        <title>Pervasive Adenine N6-methylation of Active Genes in Fungi.</title>
        <authorList>
            <consortium name="DOE Joint Genome Institute"/>
            <person name="Mondo S.J."/>
            <person name="Dannebaum R.O."/>
            <person name="Kuo R.C."/>
            <person name="Labutti K."/>
            <person name="Haridas S."/>
            <person name="Kuo A."/>
            <person name="Salamov A."/>
            <person name="Ahrendt S.R."/>
            <person name="Lipzen A."/>
            <person name="Sullivan W."/>
            <person name="Andreopoulos W.B."/>
            <person name="Clum A."/>
            <person name="Lindquist E."/>
            <person name="Daum C."/>
            <person name="Ramamoorthy G.K."/>
            <person name="Gryganskyi A."/>
            <person name="Culley D."/>
            <person name="Magnuson J.K."/>
            <person name="James T.Y."/>
            <person name="O'Malley M.A."/>
            <person name="Stajich J.E."/>
            <person name="Spatafora J.W."/>
            <person name="Visel A."/>
            <person name="Grigoriev I.V."/>
        </authorList>
    </citation>
    <scope>NUCLEOTIDE SEQUENCE [LARGE SCALE GENOMIC DNA]</scope>
    <source>
        <strain evidence="7 8">62-1032</strain>
    </source>
</reference>
<feature type="region of interest" description="Disordered" evidence="5">
    <location>
        <begin position="83"/>
        <end position="141"/>
    </location>
</feature>
<feature type="compositionally biased region" description="Basic and acidic residues" evidence="5">
    <location>
        <begin position="102"/>
        <end position="121"/>
    </location>
</feature>
<feature type="region of interest" description="Disordered" evidence="5">
    <location>
        <begin position="486"/>
        <end position="510"/>
    </location>
</feature>